<sequence length="200" mass="22526">MVWIKLLILASIGAIIGWTTNILAIKLIFRPLQPIEIPIVHFKIQGLIPKRKAELARSIGEIVETELISIEEIIDKFIQNENKSEIIFTIKRRVKKVAEHKLPTFIPSSIKSMILDYIDDIIDKEAEVAITEVIESMIHRAACTVKIADIIEEKVNNFQMDQLEYIILAIAQKELKHIEVLGGVIGFAIGLIQGIVITAI</sequence>
<evidence type="ECO:0000313" key="8">
    <source>
        <dbReference type="Proteomes" id="UP000184536"/>
    </source>
</evidence>
<evidence type="ECO:0008006" key="9">
    <source>
        <dbReference type="Google" id="ProtNLM"/>
    </source>
</evidence>
<keyword evidence="3 6" id="KW-0812">Transmembrane</keyword>
<dbReference type="PANTHER" id="PTHR35791">
    <property type="entry name" value="UPF0754 MEMBRANE PROTEIN YHEB"/>
    <property type="match status" value="1"/>
</dbReference>
<evidence type="ECO:0000256" key="3">
    <source>
        <dbReference type="ARBA" id="ARBA00022692"/>
    </source>
</evidence>
<evidence type="ECO:0000313" key="7">
    <source>
        <dbReference type="EMBL" id="SHJ74828.1"/>
    </source>
</evidence>
<keyword evidence="5 6" id="KW-0472">Membrane</keyword>
<dbReference type="InterPro" id="IPR007383">
    <property type="entry name" value="DUF445"/>
</dbReference>
<evidence type="ECO:0000256" key="6">
    <source>
        <dbReference type="SAM" id="Phobius"/>
    </source>
</evidence>
<comment type="similarity">
    <text evidence="2">Belongs to the UPF0754 family.</text>
</comment>
<reference evidence="8" key="1">
    <citation type="submission" date="2016-11" db="EMBL/GenBank/DDBJ databases">
        <authorList>
            <person name="Varghese N."/>
            <person name="Submissions S."/>
        </authorList>
    </citation>
    <scope>NUCLEOTIDE SEQUENCE [LARGE SCALE GENOMIC DNA]</scope>
    <source>
        <strain evidence="8">DSM 17957</strain>
    </source>
</reference>
<dbReference type="Pfam" id="PF04286">
    <property type="entry name" value="DUF445"/>
    <property type="match status" value="1"/>
</dbReference>
<protein>
    <recommendedName>
        <fullName evidence="9">DUF445 family protein</fullName>
    </recommendedName>
</protein>
<accession>A0A1M6LU97</accession>
<evidence type="ECO:0000256" key="1">
    <source>
        <dbReference type="ARBA" id="ARBA00004308"/>
    </source>
</evidence>
<comment type="subcellular location">
    <subcellularLocation>
        <location evidence="1">Endomembrane system</location>
    </subcellularLocation>
</comment>
<name>A0A1M6LU97_9FIRM</name>
<keyword evidence="8" id="KW-1185">Reference proteome</keyword>
<dbReference type="OrthoDB" id="9787430at2"/>
<dbReference type="AlphaFoldDB" id="A0A1M6LU97"/>
<proteinExistence type="inferred from homology"/>
<dbReference type="RefSeq" id="WP_110941851.1">
    <property type="nucleotide sequence ID" value="NZ_FQZV01000039.1"/>
</dbReference>
<feature type="transmembrane region" description="Helical" evidence="6">
    <location>
        <begin position="6"/>
        <end position="29"/>
    </location>
</feature>
<gene>
    <name evidence="7" type="ORF">SAMN02745975_02780</name>
</gene>
<evidence type="ECO:0000256" key="5">
    <source>
        <dbReference type="ARBA" id="ARBA00023136"/>
    </source>
</evidence>
<organism evidence="7 8">
    <name type="scientific">Geosporobacter subterraneus DSM 17957</name>
    <dbReference type="NCBI Taxonomy" id="1121919"/>
    <lineage>
        <taxon>Bacteria</taxon>
        <taxon>Bacillati</taxon>
        <taxon>Bacillota</taxon>
        <taxon>Clostridia</taxon>
        <taxon>Peptostreptococcales</taxon>
        <taxon>Thermotaleaceae</taxon>
        <taxon>Geosporobacter</taxon>
    </lineage>
</organism>
<evidence type="ECO:0000256" key="4">
    <source>
        <dbReference type="ARBA" id="ARBA00022989"/>
    </source>
</evidence>
<evidence type="ECO:0000256" key="2">
    <source>
        <dbReference type="ARBA" id="ARBA00008053"/>
    </source>
</evidence>
<dbReference type="Proteomes" id="UP000184536">
    <property type="component" value="Unassembled WGS sequence"/>
</dbReference>
<keyword evidence="4 6" id="KW-1133">Transmembrane helix</keyword>
<dbReference type="GO" id="GO:0012505">
    <property type="term" value="C:endomembrane system"/>
    <property type="evidence" value="ECO:0007669"/>
    <property type="project" value="UniProtKB-SubCell"/>
</dbReference>
<dbReference type="PANTHER" id="PTHR35791:SF1">
    <property type="entry name" value="UPF0754 MEMBRANE PROTEIN YHEB"/>
    <property type="match status" value="1"/>
</dbReference>
<dbReference type="STRING" id="1121919.SAMN02745975_02780"/>
<dbReference type="EMBL" id="FQZV01000039">
    <property type="protein sequence ID" value="SHJ74828.1"/>
    <property type="molecule type" value="Genomic_DNA"/>
</dbReference>